<dbReference type="Gene3D" id="3.40.50.1000">
    <property type="entry name" value="HAD superfamily/HAD-like"/>
    <property type="match status" value="1"/>
</dbReference>
<dbReference type="Proteomes" id="UP000803844">
    <property type="component" value="Unassembled WGS sequence"/>
</dbReference>
<keyword evidence="3" id="KW-1185">Reference proteome</keyword>
<dbReference type="SUPFAM" id="SSF51905">
    <property type="entry name" value="FAD/NAD(P)-binding domain"/>
    <property type="match status" value="1"/>
</dbReference>
<feature type="domain" description="FAD dependent oxidoreductase" evidence="1">
    <location>
        <begin position="231"/>
        <end position="616"/>
    </location>
</feature>
<dbReference type="Pfam" id="PF00702">
    <property type="entry name" value="Hydrolase"/>
    <property type="match status" value="1"/>
</dbReference>
<dbReference type="Gene3D" id="3.50.50.60">
    <property type="entry name" value="FAD/NAD(P)-binding domain"/>
    <property type="match status" value="1"/>
</dbReference>
<sequence length="661" mass="72977">MSIPATKDVVFDVVGTLVAYDRLFEALDERLGDKLKANGIKSNLLGMCWIEATEREYTYLSLSGRYKPFFELFGALFYRMLLYAGVAKPRELATDEDVAWLVAEWKKLYLRPGAKECVQKLRDAGFTVWCFTAGDIARVGGYFKLAGVDMPAENLLSCDTEGVAKPVPSAYKPLLERLTKDGKTPWFAAAHMWDVSTAKTIGYDWVIPDFTLALHPLDNHRSTPELPPTTDIAIVGAGYAGASVVYHILRHCKEQGTSPPSIVILEAREACSGATGRNGGHLKPDPYNRPSSLAVSHGVEIAAECAAFEAETLKAVKTAIEEEQIECDFVLTRAVDTLMNDAIHQQMKAGVELLRKAGVDVMRDVFYEGDPAKAEQLSDVKGAKACLSYSAGHLWPYKLIMALLQKAVDAGVNLQTHTPVISVSDAADSEGYYSLNTKERGCIRARKIIYATNGYTSSILPEFDDKIVPSRGICSRIVVPEDKKPAPLLPHSYMMRWSSTEYEYMIPRLDGSIIVGGARSKYYKDLDSWYNNVQDDKLITNGNAHHYFDGYMQKHFRGWENSGAYTESVWTGIMGYSSDGCPFIGELPGRSNQFVVAGFTGHGMPQVFLSAKGIAKMAVENTDFKSTGIPRIFQVTKERLASSKNSVMESWAAHTSSQSKL</sequence>
<dbReference type="InterPro" id="IPR023214">
    <property type="entry name" value="HAD_sf"/>
</dbReference>
<name>A0A9P4XZY7_CRYP1</name>
<dbReference type="SUPFAM" id="SSF56784">
    <property type="entry name" value="HAD-like"/>
    <property type="match status" value="1"/>
</dbReference>
<dbReference type="EMBL" id="MU032349">
    <property type="protein sequence ID" value="KAF3763994.1"/>
    <property type="molecule type" value="Genomic_DNA"/>
</dbReference>
<dbReference type="AlphaFoldDB" id="A0A9P4XZY7"/>
<accession>A0A9P4XZY7</accession>
<evidence type="ECO:0000313" key="2">
    <source>
        <dbReference type="EMBL" id="KAF3763994.1"/>
    </source>
</evidence>
<dbReference type="GO" id="GO:0005737">
    <property type="term" value="C:cytoplasm"/>
    <property type="evidence" value="ECO:0007669"/>
    <property type="project" value="TreeGrafter"/>
</dbReference>
<dbReference type="PANTHER" id="PTHR13847:SF279">
    <property type="entry name" value="FAD DEPENDENT OXIDOREDUCTASE DOMAIN-CONTAINING PROTEIN-RELATED"/>
    <property type="match status" value="1"/>
</dbReference>
<dbReference type="InterPro" id="IPR023198">
    <property type="entry name" value="PGP-like_dom2"/>
</dbReference>
<protein>
    <submittedName>
        <fullName evidence="2">DAO-domain-containing protein</fullName>
    </submittedName>
</protein>
<dbReference type="InterPro" id="IPR036188">
    <property type="entry name" value="FAD/NAD-bd_sf"/>
</dbReference>
<evidence type="ECO:0000313" key="3">
    <source>
        <dbReference type="Proteomes" id="UP000803844"/>
    </source>
</evidence>
<dbReference type="InterPro" id="IPR036412">
    <property type="entry name" value="HAD-like_sf"/>
</dbReference>
<dbReference type="RefSeq" id="XP_040774955.1">
    <property type="nucleotide sequence ID" value="XM_040921653.1"/>
</dbReference>
<organism evidence="2 3">
    <name type="scientific">Cryphonectria parasitica (strain ATCC 38755 / EP155)</name>
    <dbReference type="NCBI Taxonomy" id="660469"/>
    <lineage>
        <taxon>Eukaryota</taxon>
        <taxon>Fungi</taxon>
        <taxon>Dikarya</taxon>
        <taxon>Ascomycota</taxon>
        <taxon>Pezizomycotina</taxon>
        <taxon>Sordariomycetes</taxon>
        <taxon>Sordariomycetidae</taxon>
        <taxon>Diaporthales</taxon>
        <taxon>Cryphonectriaceae</taxon>
        <taxon>Cryphonectria-Endothia species complex</taxon>
        <taxon>Cryphonectria</taxon>
    </lineage>
</organism>
<dbReference type="InterPro" id="IPR006076">
    <property type="entry name" value="FAD-dep_OxRdtase"/>
</dbReference>
<dbReference type="Pfam" id="PF01266">
    <property type="entry name" value="DAO"/>
    <property type="match status" value="1"/>
</dbReference>
<dbReference type="OrthoDB" id="429143at2759"/>
<dbReference type="GeneID" id="63838782"/>
<proteinExistence type="predicted"/>
<evidence type="ECO:0000259" key="1">
    <source>
        <dbReference type="Pfam" id="PF01266"/>
    </source>
</evidence>
<gene>
    <name evidence="2" type="ORF">M406DRAFT_341353</name>
</gene>
<dbReference type="Gene3D" id="1.10.150.240">
    <property type="entry name" value="Putative phosphatase, domain 2"/>
    <property type="match status" value="1"/>
</dbReference>
<dbReference type="Gene3D" id="3.30.9.10">
    <property type="entry name" value="D-Amino Acid Oxidase, subunit A, domain 2"/>
    <property type="match status" value="1"/>
</dbReference>
<dbReference type="PANTHER" id="PTHR13847">
    <property type="entry name" value="SARCOSINE DEHYDROGENASE-RELATED"/>
    <property type="match status" value="1"/>
</dbReference>
<comment type="caution">
    <text evidence="2">The sequence shown here is derived from an EMBL/GenBank/DDBJ whole genome shotgun (WGS) entry which is preliminary data.</text>
</comment>
<reference evidence="2" key="1">
    <citation type="journal article" date="2020" name="Phytopathology">
        <title>Genome sequence of the chestnut blight fungus Cryphonectria parasitica EP155: A fundamental resource for an archetypical invasive plant pathogen.</title>
        <authorList>
            <person name="Crouch J.A."/>
            <person name="Dawe A."/>
            <person name="Aerts A."/>
            <person name="Barry K."/>
            <person name="Churchill A.C.L."/>
            <person name="Grimwood J."/>
            <person name="Hillman B."/>
            <person name="Milgroom M.G."/>
            <person name="Pangilinan J."/>
            <person name="Smith M."/>
            <person name="Salamov A."/>
            <person name="Schmutz J."/>
            <person name="Yadav J."/>
            <person name="Grigoriev I.V."/>
            <person name="Nuss D."/>
        </authorList>
    </citation>
    <scope>NUCLEOTIDE SEQUENCE</scope>
    <source>
        <strain evidence="2">EP155</strain>
    </source>
</reference>